<dbReference type="EMBL" id="GBXM01074174">
    <property type="protein sequence ID" value="JAH34403.1"/>
    <property type="molecule type" value="Transcribed_RNA"/>
</dbReference>
<proteinExistence type="predicted"/>
<protein>
    <submittedName>
        <fullName evidence="1">Uncharacterized protein</fullName>
    </submittedName>
</protein>
<organism evidence="1">
    <name type="scientific">Anguilla anguilla</name>
    <name type="common">European freshwater eel</name>
    <name type="synonym">Muraena anguilla</name>
    <dbReference type="NCBI Taxonomy" id="7936"/>
    <lineage>
        <taxon>Eukaryota</taxon>
        <taxon>Metazoa</taxon>
        <taxon>Chordata</taxon>
        <taxon>Craniata</taxon>
        <taxon>Vertebrata</taxon>
        <taxon>Euteleostomi</taxon>
        <taxon>Actinopterygii</taxon>
        <taxon>Neopterygii</taxon>
        <taxon>Teleostei</taxon>
        <taxon>Anguilliformes</taxon>
        <taxon>Anguillidae</taxon>
        <taxon>Anguilla</taxon>
    </lineage>
</organism>
<reference evidence="1" key="2">
    <citation type="journal article" date="2015" name="Fish Shellfish Immunol.">
        <title>Early steps in the European eel (Anguilla anguilla)-Vibrio vulnificus interaction in the gills: Role of the RtxA13 toxin.</title>
        <authorList>
            <person name="Callol A."/>
            <person name="Pajuelo D."/>
            <person name="Ebbesson L."/>
            <person name="Teles M."/>
            <person name="MacKenzie S."/>
            <person name="Amaro C."/>
        </authorList>
    </citation>
    <scope>NUCLEOTIDE SEQUENCE</scope>
</reference>
<evidence type="ECO:0000313" key="1">
    <source>
        <dbReference type="EMBL" id="JAH34403.1"/>
    </source>
</evidence>
<accession>A0A0E9S1L8</accession>
<name>A0A0E9S1L8_ANGAN</name>
<sequence length="28" mass="2981">MGQSIWQGPLIAELGPTVCTPMSYISSI</sequence>
<dbReference type="AlphaFoldDB" id="A0A0E9S1L8"/>
<reference evidence="1" key="1">
    <citation type="submission" date="2014-11" db="EMBL/GenBank/DDBJ databases">
        <authorList>
            <person name="Amaro Gonzalez C."/>
        </authorList>
    </citation>
    <scope>NUCLEOTIDE SEQUENCE</scope>
</reference>